<dbReference type="Proteomes" id="UP000593560">
    <property type="component" value="Unassembled WGS sequence"/>
</dbReference>
<evidence type="ECO:0000313" key="2">
    <source>
        <dbReference type="Proteomes" id="UP000593560"/>
    </source>
</evidence>
<dbReference type="EMBL" id="JABFAD010332961">
    <property type="protein sequence ID" value="MBA0820029.1"/>
    <property type="molecule type" value="Genomic_DNA"/>
</dbReference>
<evidence type="ECO:0000313" key="1">
    <source>
        <dbReference type="EMBL" id="MBA0820030.1"/>
    </source>
</evidence>
<reference evidence="1" key="2">
    <citation type="submission" date="2020-04" db="EMBL/GenBank/DDBJ databases">
        <authorList>
            <person name="Grover C.E."/>
            <person name="Arick M.A. II"/>
            <person name="Thrash A."/>
            <person name="Conover J.L."/>
            <person name="Sanders W.S."/>
            <person name="Peterson D.G."/>
            <person name="Scheffler J.A."/>
            <person name="Scheffler B.E."/>
            <person name="Wendel J.F."/>
        </authorList>
    </citation>
    <scope>NUCLEOTIDE SEQUENCE</scope>
    <source>
        <strain evidence="1">0</strain>
        <tissue evidence="1">Leaf</tissue>
    </source>
</reference>
<sequence>MEILNFNEWLSWLLENSNRNRKWVIVVTIWALKFSRNKLVHERRMQILEEIVTFIRSFGLEYRSSA</sequence>
<gene>
    <name evidence="1" type="ORF">Gohar_021980</name>
</gene>
<comment type="caution">
    <text evidence="1">The sequence shown here is derived from an EMBL/GenBank/DDBJ whole genome shotgun (WGS) entry which is preliminary data.</text>
</comment>
<accession>A0A7J9ID50</accession>
<dbReference type="EMBL" id="JABFAD010332961">
    <property type="protein sequence ID" value="MBA0820030.1"/>
    <property type="molecule type" value="Genomic_DNA"/>
</dbReference>
<dbReference type="AlphaFoldDB" id="A0A7J9ID50"/>
<reference evidence="1 2" key="1">
    <citation type="journal article" date="2019" name="Genome Biol. Evol.">
        <title>Insights into the evolution of the New World diploid cottons (Gossypium, subgenus Houzingenia) based on genome sequencing.</title>
        <authorList>
            <person name="Grover C.E."/>
            <person name="Arick M.A. 2nd"/>
            <person name="Thrash A."/>
            <person name="Conover J.L."/>
            <person name="Sanders W.S."/>
            <person name="Peterson D.G."/>
            <person name="Frelichowski J.E."/>
            <person name="Scheffler J.A."/>
            <person name="Scheffler B.E."/>
            <person name="Wendel J.F."/>
        </authorList>
    </citation>
    <scope>NUCLEOTIDE SEQUENCE [LARGE SCALE GENOMIC DNA]</scope>
    <source>
        <strain evidence="1">0</strain>
        <tissue evidence="1">Leaf</tissue>
    </source>
</reference>
<proteinExistence type="predicted"/>
<organism evidence="1 2">
    <name type="scientific">Gossypium harknessii</name>
    <dbReference type="NCBI Taxonomy" id="34285"/>
    <lineage>
        <taxon>Eukaryota</taxon>
        <taxon>Viridiplantae</taxon>
        <taxon>Streptophyta</taxon>
        <taxon>Embryophyta</taxon>
        <taxon>Tracheophyta</taxon>
        <taxon>Spermatophyta</taxon>
        <taxon>Magnoliopsida</taxon>
        <taxon>eudicotyledons</taxon>
        <taxon>Gunneridae</taxon>
        <taxon>Pentapetalae</taxon>
        <taxon>rosids</taxon>
        <taxon>malvids</taxon>
        <taxon>Malvales</taxon>
        <taxon>Malvaceae</taxon>
        <taxon>Malvoideae</taxon>
        <taxon>Gossypium</taxon>
    </lineage>
</organism>
<keyword evidence="2" id="KW-1185">Reference proteome</keyword>
<dbReference type="OrthoDB" id="1001083at2759"/>
<name>A0A7J9ID50_9ROSI</name>
<protein>
    <submittedName>
        <fullName evidence="1">Uncharacterized protein</fullName>
    </submittedName>
</protein>
<dbReference type="EMBL" id="JABFAD010332961">
    <property type="protein sequence ID" value="MBA0820031.1"/>
    <property type="molecule type" value="Genomic_DNA"/>
</dbReference>